<gene>
    <name evidence="1" type="ORF">IW256_003983</name>
</gene>
<dbReference type="RefSeq" id="WP_197012413.1">
    <property type="nucleotide sequence ID" value="NZ_BAABES010000010.1"/>
</dbReference>
<dbReference type="AlphaFoldDB" id="A0A931GK59"/>
<dbReference type="InterPro" id="IPR004211">
    <property type="entry name" value="Endonuclease_7"/>
</dbReference>
<proteinExistence type="predicted"/>
<organism evidence="1 2">
    <name type="scientific">Actinomadura viridis</name>
    <dbReference type="NCBI Taxonomy" id="58110"/>
    <lineage>
        <taxon>Bacteria</taxon>
        <taxon>Bacillati</taxon>
        <taxon>Actinomycetota</taxon>
        <taxon>Actinomycetes</taxon>
        <taxon>Streptosporangiales</taxon>
        <taxon>Thermomonosporaceae</taxon>
        <taxon>Actinomadura</taxon>
    </lineage>
</organism>
<sequence length="284" mass="32114">MTGLYTRCGRLTQKGRPCRLGVHRLRWRDPLGWEPPQACGVHLTSEEWEEIYKIEDSYNERKAEAERIKDKEILSRPANWSGFLGSTCSAPDVSCRQTAVAWLVTMDMPDPRVCYDHLTPEERAALDSAQAAVEARLRRLAEEPDCWSWPVPEPREYASEEEACDALSAWQHGRGCAVCGDPSGLVQDHDHTTGLVRGKLCHTCNVKEGKGSTRAPFTRYRERNPASILGVKVRYWSPWTGYAEPEPTLTEEERAAEQRTLRDAVDRLTFPAFGSLPLDDRNDA</sequence>
<protein>
    <recommendedName>
        <fullName evidence="3">Recombination endonuclease VII</fullName>
    </recommendedName>
</protein>
<dbReference type="Pfam" id="PF02945">
    <property type="entry name" value="Endonuclease_7"/>
    <property type="match status" value="1"/>
</dbReference>
<evidence type="ECO:0008006" key="3">
    <source>
        <dbReference type="Google" id="ProtNLM"/>
    </source>
</evidence>
<comment type="caution">
    <text evidence="1">The sequence shown here is derived from an EMBL/GenBank/DDBJ whole genome shotgun (WGS) entry which is preliminary data.</text>
</comment>
<accession>A0A931GK59</accession>
<evidence type="ECO:0000313" key="1">
    <source>
        <dbReference type="EMBL" id="MBG6089870.1"/>
    </source>
</evidence>
<dbReference type="InterPro" id="IPR044925">
    <property type="entry name" value="His-Me_finger_sf"/>
</dbReference>
<evidence type="ECO:0000313" key="2">
    <source>
        <dbReference type="Proteomes" id="UP000614047"/>
    </source>
</evidence>
<dbReference type="Gene3D" id="3.40.1800.10">
    <property type="entry name" value="His-Me finger endonucleases"/>
    <property type="match status" value="1"/>
</dbReference>
<dbReference type="Proteomes" id="UP000614047">
    <property type="component" value="Unassembled WGS sequence"/>
</dbReference>
<name>A0A931GK59_9ACTN</name>
<dbReference type="EMBL" id="JADOUA010000001">
    <property type="protein sequence ID" value="MBG6089870.1"/>
    <property type="molecule type" value="Genomic_DNA"/>
</dbReference>
<reference evidence="1" key="1">
    <citation type="submission" date="2020-11" db="EMBL/GenBank/DDBJ databases">
        <title>Sequencing the genomes of 1000 actinobacteria strains.</title>
        <authorList>
            <person name="Klenk H.-P."/>
        </authorList>
    </citation>
    <scope>NUCLEOTIDE SEQUENCE</scope>
    <source>
        <strain evidence="1">DSM 43175</strain>
    </source>
</reference>
<dbReference type="SUPFAM" id="SSF54060">
    <property type="entry name" value="His-Me finger endonucleases"/>
    <property type="match status" value="1"/>
</dbReference>
<dbReference type="InterPro" id="IPR038563">
    <property type="entry name" value="Endonuclease_7_sf"/>
</dbReference>
<keyword evidence="2" id="KW-1185">Reference proteome</keyword>